<reference evidence="3 4" key="2">
    <citation type="submission" date="2018-11" db="EMBL/GenBank/DDBJ databases">
        <authorList>
            <consortium name="Pathogen Informatics"/>
        </authorList>
    </citation>
    <scope>NUCLEOTIDE SEQUENCE [LARGE SCALE GENOMIC DNA]</scope>
</reference>
<protein>
    <submittedName>
        <fullName evidence="5">CCHC-type domain-containing protein</fullName>
    </submittedName>
</protein>
<evidence type="ECO:0000256" key="2">
    <source>
        <dbReference type="SAM" id="MobiDB-lite"/>
    </source>
</evidence>
<evidence type="ECO:0000313" key="4">
    <source>
        <dbReference type="Proteomes" id="UP000271162"/>
    </source>
</evidence>
<keyword evidence="1" id="KW-0175">Coiled coil</keyword>
<dbReference type="WBParaSite" id="NBR_0001297101-mRNA-1">
    <property type="protein sequence ID" value="NBR_0001297101-mRNA-1"/>
    <property type="gene ID" value="NBR_0001297101"/>
</dbReference>
<feature type="region of interest" description="Disordered" evidence="2">
    <location>
        <begin position="1"/>
        <end position="20"/>
    </location>
</feature>
<proteinExistence type="predicted"/>
<dbReference type="AlphaFoldDB" id="A0A0N4Y9I9"/>
<dbReference type="OMA" id="DIANTKC"/>
<dbReference type="EMBL" id="UYSL01020904">
    <property type="protein sequence ID" value="VDL76561.1"/>
    <property type="molecule type" value="Genomic_DNA"/>
</dbReference>
<sequence>MEMSDEAAAAATEMQNSDATVTDTHIREAMEYQEAQVTAPTERDRELTQLKVCDQVLKGVKEMEVRLVAEVAKHWRIGDGKRKSFEEVAGEATQNVMKHVALLKETLVAKGKERECFEAVAATLGCETISEVVSKIEIMVECVSGMNEISEATGWSQSEVACKIVEVNKQLEDSVRQNRQLQALLEEKQRELLMAQQRAEQAERACEKASEKSQVGKECGIPGQYRSHSCQFNLEALRKYKQDLDTDRCQFQNGPWLQPSSKSSITAECARFSRRTRNPTGQLTLYTSESEDSEVDSLGGEQRRVGHPAGESLGMDREVGSSYLKFLALPEVRPFSGRDKDYSWEAFQEAFMLKYPKQSWSDKELRALFRAKLTDKARAQYDALPRDVRHGPYEGIRQAMARAFREEVQAGRIVALTSLRKLRKTESQTVAEYCIELERLSARAYPELDEVALATTRAQQLYEQLVHWPESYHLLVAMESAGADAYANLKQAAMRMERRKLTLESAREAYGNKGSGEERRVREVFSVPTHGTHSAKLQKWR</sequence>
<evidence type="ECO:0000313" key="5">
    <source>
        <dbReference type="WBParaSite" id="NBR_0001297101-mRNA-1"/>
    </source>
</evidence>
<gene>
    <name evidence="3" type="ORF">NBR_LOCUS12972</name>
</gene>
<name>A0A0N4Y9I9_NIPBR</name>
<dbReference type="STRING" id="27835.A0A0N4Y9I9"/>
<organism evidence="5">
    <name type="scientific">Nippostrongylus brasiliensis</name>
    <name type="common">Rat hookworm</name>
    <dbReference type="NCBI Taxonomy" id="27835"/>
    <lineage>
        <taxon>Eukaryota</taxon>
        <taxon>Metazoa</taxon>
        <taxon>Ecdysozoa</taxon>
        <taxon>Nematoda</taxon>
        <taxon>Chromadorea</taxon>
        <taxon>Rhabditida</taxon>
        <taxon>Rhabditina</taxon>
        <taxon>Rhabditomorpha</taxon>
        <taxon>Strongyloidea</taxon>
        <taxon>Heligmosomidae</taxon>
        <taxon>Nippostrongylus</taxon>
    </lineage>
</organism>
<feature type="coiled-coil region" evidence="1">
    <location>
        <begin position="164"/>
        <end position="212"/>
    </location>
</feature>
<accession>A0A0N4Y9I9</accession>
<keyword evidence="4" id="KW-1185">Reference proteome</keyword>
<dbReference type="Proteomes" id="UP000271162">
    <property type="component" value="Unassembled WGS sequence"/>
</dbReference>
<evidence type="ECO:0000313" key="3">
    <source>
        <dbReference type="EMBL" id="VDL76561.1"/>
    </source>
</evidence>
<reference evidence="5" key="1">
    <citation type="submission" date="2017-02" db="UniProtKB">
        <authorList>
            <consortium name="WormBaseParasite"/>
        </authorList>
    </citation>
    <scope>IDENTIFICATION</scope>
</reference>
<evidence type="ECO:0000256" key="1">
    <source>
        <dbReference type="SAM" id="Coils"/>
    </source>
</evidence>
<feature type="region of interest" description="Disordered" evidence="2">
    <location>
        <begin position="289"/>
        <end position="312"/>
    </location>
</feature>